<keyword evidence="6" id="KW-0732">Signal</keyword>
<dbReference type="Gene3D" id="2.40.70.10">
    <property type="entry name" value="Acid Proteases"/>
    <property type="match status" value="2"/>
</dbReference>
<feature type="chain" id="PRO_5043696944" evidence="6">
    <location>
        <begin position="20"/>
        <end position="705"/>
    </location>
</feature>
<name>A0AAV4CY92_9GAST</name>
<feature type="region of interest" description="Disordered" evidence="5">
    <location>
        <begin position="451"/>
        <end position="573"/>
    </location>
</feature>
<comment type="similarity">
    <text evidence="1">Belongs to the peptidase A1 family.</text>
</comment>
<keyword evidence="9" id="KW-1185">Reference proteome</keyword>
<feature type="signal peptide" evidence="6">
    <location>
        <begin position="1"/>
        <end position="19"/>
    </location>
</feature>
<keyword evidence="4" id="KW-0378">Hydrolase</keyword>
<evidence type="ECO:0000256" key="6">
    <source>
        <dbReference type="SAM" id="SignalP"/>
    </source>
</evidence>
<evidence type="ECO:0000259" key="7">
    <source>
        <dbReference type="PROSITE" id="PS51767"/>
    </source>
</evidence>
<sequence length="705" mass="78259">MHPFTAAVLCATLGSICTASILSSVGHGMRMPAKTVGTLAQPKIHLRPSTNLDKILQNARPIYPHVPKPKELGKFSQSKPSPIQGSPQGNVNPKPQSPALSASDIELLNLNSNLKPRPKLPPVSTSEIKLWNLNNTMYYGTIAIGTPGQEFNVVFDTCSSPMWIMSSRDELLHPSYHVRRRYSYSSSSTNKNDGKPFSMSYSANNVTGSWGEDVVTVGDITIASQSFGEATFAPDVFERMHIDGVVGLGFRDIFKSEKSNVFDSMVNHGHVEAPIFSFYMSRIQAGGRQSHLTFGGVNPDFYTGDFTYVDLTLMDKWQFKLDRVQLSSDNGMETFSEGGCQAEMESSCALIVGPRTDVVPLNLKLGAKHVFMPGPYEMFEFDCSSLDTLPPVQFIINGEELSLSSQDYVMKMGERCLSGFVTKSEMMRDGQCYWRLGNAFMRGSLYGERSRTYGVTGSPAHTNPKRPREKSHEDRDRDDDNVNVQGTPARGLVIVGTGNHDQLSRSPRGVRSLRCDQNRSSKGYRPNPSPVRLRGDRGYRGDQRQSLGGHICDSNQSSALHGGDRSHRSGHNDNDWRRIMVKRFTEVEQLVLRVQNVGSYAGPSIQSSVRGCIKASDSRNVHRCGFNRIRKWKTSWNVPGVHGREYLGPALGLMVTNAVARYLGVITMHGSTHLFYLRWGPHLVEESKWPSPVSEGRTSQHDLVI</sequence>
<dbReference type="InterPro" id="IPR033121">
    <property type="entry name" value="PEPTIDASE_A1"/>
</dbReference>
<evidence type="ECO:0000313" key="8">
    <source>
        <dbReference type="EMBL" id="GFO36803.1"/>
    </source>
</evidence>
<dbReference type="Proteomes" id="UP000735302">
    <property type="component" value="Unassembled WGS sequence"/>
</dbReference>
<protein>
    <submittedName>
        <fullName evidence="8">Cathepsin d</fullName>
    </submittedName>
</protein>
<dbReference type="Pfam" id="PF00026">
    <property type="entry name" value="Asp"/>
    <property type="match status" value="1"/>
</dbReference>
<organism evidence="8 9">
    <name type="scientific">Plakobranchus ocellatus</name>
    <dbReference type="NCBI Taxonomy" id="259542"/>
    <lineage>
        <taxon>Eukaryota</taxon>
        <taxon>Metazoa</taxon>
        <taxon>Spiralia</taxon>
        <taxon>Lophotrochozoa</taxon>
        <taxon>Mollusca</taxon>
        <taxon>Gastropoda</taxon>
        <taxon>Heterobranchia</taxon>
        <taxon>Euthyneura</taxon>
        <taxon>Panpulmonata</taxon>
        <taxon>Sacoglossa</taxon>
        <taxon>Placobranchoidea</taxon>
        <taxon>Plakobranchidae</taxon>
        <taxon>Plakobranchus</taxon>
    </lineage>
</organism>
<dbReference type="EMBL" id="BLXT01007141">
    <property type="protein sequence ID" value="GFO36803.1"/>
    <property type="molecule type" value="Genomic_DNA"/>
</dbReference>
<evidence type="ECO:0000256" key="1">
    <source>
        <dbReference type="ARBA" id="ARBA00007447"/>
    </source>
</evidence>
<evidence type="ECO:0000256" key="3">
    <source>
        <dbReference type="ARBA" id="ARBA00022750"/>
    </source>
</evidence>
<feature type="region of interest" description="Disordered" evidence="5">
    <location>
        <begin position="67"/>
        <end position="98"/>
    </location>
</feature>
<proteinExistence type="inferred from homology"/>
<evidence type="ECO:0000313" key="9">
    <source>
        <dbReference type="Proteomes" id="UP000735302"/>
    </source>
</evidence>
<keyword evidence="3" id="KW-0064">Aspartyl protease</keyword>
<dbReference type="InterPro" id="IPR021109">
    <property type="entry name" value="Peptidase_aspartic_dom_sf"/>
</dbReference>
<dbReference type="PANTHER" id="PTHR47966:SF51">
    <property type="entry name" value="BETA-SITE APP-CLEAVING ENZYME, ISOFORM A-RELATED"/>
    <property type="match status" value="1"/>
</dbReference>
<gene>
    <name evidence="8" type="ORF">PoB_006330800</name>
</gene>
<accession>A0AAV4CY92</accession>
<dbReference type="PANTHER" id="PTHR47966">
    <property type="entry name" value="BETA-SITE APP-CLEAVING ENZYME, ISOFORM A-RELATED"/>
    <property type="match status" value="1"/>
</dbReference>
<feature type="compositionally biased region" description="Basic and acidic residues" evidence="5">
    <location>
        <begin position="533"/>
        <end position="543"/>
    </location>
</feature>
<dbReference type="FunFam" id="2.40.70.10:FF:000115">
    <property type="entry name" value="Lysosomal aspartic protease"/>
    <property type="match status" value="1"/>
</dbReference>
<dbReference type="GO" id="GO:0006508">
    <property type="term" value="P:proteolysis"/>
    <property type="evidence" value="ECO:0007669"/>
    <property type="project" value="UniProtKB-KW"/>
</dbReference>
<dbReference type="AlphaFoldDB" id="A0AAV4CY92"/>
<dbReference type="Gene3D" id="2.60.40.1960">
    <property type="match status" value="1"/>
</dbReference>
<evidence type="ECO:0000256" key="2">
    <source>
        <dbReference type="ARBA" id="ARBA00022670"/>
    </source>
</evidence>
<dbReference type="GO" id="GO:0004190">
    <property type="term" value="F:aspartic-type endopeptidase activity"/>
    <property type="evidence" value="ECO:0007669"/>
    <property type="project" value="UniProtKB-KW"/>
</dbReference>
<feature type="compositionally biased region" description="Basic and acidic residues" evidence="5">
    <location>
        <begin position="562"/>
        <end position="573"/>
    </location>
</feature>
<keyword evidence="2" id="KW-0645">Protease</keyword>
<dbReference type="CDD" id="cd05471">
    <property type="entry name" value="pepsin_like"/>
    <property type="match status" value="1"/>
</dbReference>
<dbReference type="PRINTS" id="PR00792">
    <property type="entry name" value="PEPSIN"/>
</dbReference>
<feature type="compositionally biased region" description="Polar residues" evidence="5">
    <location>
        <begin position="75"/>
        <end position="98"/>
    </location>
</feature>
<feature type="domain" description="Peptidase A1" evidence="7">
    <location>
        <begin position="138"/>
        <end position="458"/>
    </location>
</feature>
<evidence type="ECO:0000256" key="5">
    <source>
        <dbReference type="SAM" id="MobiDB-lite"/>
    </source>
</evidence>
<dbReference type="PROSITE" id="PS51767">
    <property type="entry name" value="PEPTIDASE_A1"/>
    <property type="match status" value="1"/>
</dbReference>
<evidence type="ECO:0000256" key="4">
    <source>
        <dbReference type="ARBA" id="ARBA00022801"/>
    </source>
</evidence>
<comment type="caution">
    <text evidence="8">The sequence shown here is derived from an EMBL/GenBank/DDBJ whole genome shotgun (WGS) entry which is preliminary data.</text>
</comment>
<dbReference type="SUPFAM" id="SSF50630">
    <property type="entry name" value="Acid proteases"/>
    <property type="match status" value="1"/>
</dbReference>
<dbReference type="InterPro" id="IPR001461">
    <property type="entry name" value="Aspartic_peptidase_A1"/>
</dbReference>
<feature type="compositionally biased region" description="Basic and acidic residues" evidence="5">
    <location>
        <begin position="470"/>
        <end position="480"/>
    </location>
</feature>
<reference evidence="8 9" key="1">
    <citation type="journal article" date="2021" name="Elife">
        <title>Chloroplast acquisition without the gene transfer in kleptoplastic sea slugs, Plakobranchus ocellatus.</title>
        <authorList>
            <person name="Maeda T."/>
            <person name="Takahashi S."/>
            <person name="Yoshida T."/>
            <person name="Shimamura S."/>
            <person name="Takaki Y."/>
            <person name="Nagai Y."/>
            <person name="Toyoda A."/>
            <person name="Suzuki Y."/>
            <person name="Arimoto A."/>
            <person name="Ishii H."/>
            <person name="Satoh N."/>
            <person name="Nishiyama T."/>
            <person name="Hasebe M."/>
            <person name="Maruyama T."/>
            <person name="Minagawa J."/>
            <person name="Obokata J."/>
            <person name="Shigenobu S."/>
        </authorList>
    </citation>
    <scope>NUCLEOTIDE SEQUENCE [LARGE SCALE GENOMIC DNA]</scope>
</reference>
<dbReference type="InterPro" id="IPR034164">
    <property type="entry name" value="Pepsin-like_dom"/>
</dbReference>